<sequence>MAVPSSKFSARAPPFIPGALVHPPTPADDDLFQDAMGLNVQAQSFMTSQGHQGASFLPPPFVPRGQTPPIRDTYKPDVNDPWFGQLDEVAQHEQRQNTPRELNAFQQYSPSSAATPHVSSVNKASDYPPPPSFSNPAASTGFMGGVGNGGYPYTPHPGFGGPSGEPVYATAPAQAGQMFEGRGNGHGKKKGKKGGNGGNGRVQGQYGDQGYQGHRNGGYGQGPQGGYGGHGGQW</sequence>
<feature type="compositionally biased region" description="Polar residues" evidence="1">
    <location>
        <begin position="109"/>
        <end position="123"/>
    </location>
</feature>
<reference evidence="2" key="1">
    <citation type="journal article" date="2020" name="Stud. Mycol.">
        <title>101 Dothideomycetes genomes: a test case for predicting lifestyles and emergence of pathogens.</title>
        <authorList>
            <person name="Haridas S."/>
            <person name="Albert R."/>
            <person name="Binder M."/>
            <person name="Bloem J."/>
            <person name="Labutti K."/>
            <person name="Salamov A."/>
            <person name="Andreopoulos B."/>
            <person name="Baker S."/>
            <person name="Barry K."/>
            <person name="Bills G."/>
            <person name="Bluhm B."/>
            <person name="Cannon C."/>
            <person name="Castanera R."/>
            <person name="Culley D."/>
            <person name="Daum C."/>
            <person name="Ezra D."/>
            <person name="Gonzalez J."/>
            <person name="Henrissat B."/>
            <person name="Kuo A."/>
            <person name="Liang C."/>
            <person name="Lipzen A."/>
            <person name="Lutzoni F."/>
            <person name="Magnuson J."/>
            <person name="Mondo S."/>
            <person name="Nolan M."/>
            <person name="Ohm R."/>
            <person name="Pangilinan J."/>
            <person name="Park H.-J."/>
            <person name="Ramirez L."/>
            <person name="Alfaro M."/>
            <person name="Sun H."/>
            <person name="Tritt A."/>
            <person name="Yoshinaga Y."/>
            <person name="Zwiers L.-H."/>
            <person name="Turgeon B."/>
            <person name="Goodwin S."/>
            <person name="Spatafora J."/>
            <person name="Crous P."/>
            <person name="Grigoriev I."/>
        </authorList>
    </citation>
    <scope>NUCLEOTIDE SEQUENCE</scope>
    <source>
        <strain evidence="2">CBS 675.92</strain>
    </source>
</reference>
<dbReference type="OrthoDB" id="10662462at2759"/>
<evidence type="ECO:0000256" key="1">
    <source>
        <dbReference type="SAM" id="MobiDB-lite"/>
    </source>
</evidence>
<accession>A0A6A5TYR0</accession>
<evidence type="ECO:0000313" key="3">
    <source>
        <dbReference type="Proteomes" id="UP000800035"/>
    </source>
</evidence>
<evidence type="ECO:0000313" key="2">
    <source>
        <dbReference type="EMBL" id="KAF1955846.1"/>
    </source>
</evidence>
<feature type="compositionally biased region" description="Low complexity" evidence="1">
    <location>
        <begin position="203"/>
        <end position="214"/>
    </location>
</feature>
<dbReference type="Proteomes" id="UP000800035">
    <property type="component" value="Unassembled WGS sequence"/>
</dbReference>
<dbReference type="AlphaFoldDB" id="A0A6A5TYR0"/>
<feature type="region of interest" description="Disordered" evidence="1">
    <location>
        <begin position="178"/>
        <end position="234"/>
    </location>
</feature>
<keyword evidence="3" id="KW-1185">Reference proteome</keyword>
<protein>
    <submittedName>
        <fullName evidence="2">Uncharacterized protein</fullName>
    </submittedName>
</protein>
<dbReference type="EMBL" id="ML976993">
    <property type="protein sequence ID" value="KAF1955846.1"/>
    <property type="molecule type" value="Genomic_DNA"/>
</dbReference>
<name>A0A6A5TYR0_9PLEO</name>
<feature type="region of interest" description="Disordered" evidence="1">
    <location>
        <begin position="109"/>
        <end position="139"/>
    </location>
</feature>
<organism evidence="2 3">
    <name type="scientific">Byssothecium circinans</name>
    <dbReference type="NCBI Taxonomy" id="147558"/>
    <lineage>
        <taxon>Eukaryota</taxon>
        <taxon>Fungi</taxon>
        <taxon>Dikarya</taxon>
        <taxon>Ascomycota</taxon>
        <taxon>Pezizomycotina</taxon>
        <taxon>Dothideomycetes</taxon>
        <taxon>Pleosporomycetidae</taxon>
        <taxon>Pleosporales</taxon>
        <taxon>Massarineae</taxon>
        <taxon>Massarinaceae</taxon>
        <taxon>Byssothecium</taxon>
    </lineage>
</organism>
<proteinExistence type="predicted"/>
<gene>
    <name evidence="2" type="ORF">CC80DRAFT_80012</name>
</gene>
<feature type="compositionally biased region" description="Gly residues" evidence="1">
    <location>
        <begin position="215"/>
        <end position="234"/>
    </location>
</feature>